<feature type="compositionally biased region" description="Low complexity" evidence="1">
    <location>
        <begin position="66"/>
        <end position="91"/>
    </location>
</feature>
<evidence type="ECO:0000256" key="1">
    <source>
        <dbReference type="SAM" id="MobiDB-lite"/>
    </source>
</evidence>
<proteinExistence type="predicted"/>
<feature type="compositionally biased region" description="Basic and acidic residues" evidence="1">
    <location>
        <begin position="132"/>
        <end position="141"/>
    </location>
</feature>
<organism evidence="2 3">
    <name type="scientific">Pseudomonas fluorescens</name>
    <dbReference type="NCBI Taxonomy" id="294"/>
    <lineage>
        <taxon>Bacteria</taxon>
        <taxon>Pseudomonadati</taxon>
        <taxon>Pseudomonadota</taxon>
        <taxon>Gammaproteobacteria</taxon>
        <taxon>Pseudomonadales</taxon>
        <taxon>Pseudomonadaceae</taxon>
        <taxon>Pseudomonas</taxon>
    </lineage>
</organism>
<evidence type="ECO:0000313" key="2">
    <source>
        <dbReference type="EMBL" id="VVN27892.1"/>
    </source>
</evidence>
<feature type="region of interest" description="Disordered" evidence="1">
    <location>
        <begin position="66"/>
        <end position="141"/>
    </location>
</feature>
<dbReference type="EMBL" id="CABVGZ010000065">
    <property type="protein sequence ID" value="VVN27892.1"/>
    <property type="molecule type" value="Genomic_DNA"/>
</dbReference>
<reference evidence="2 3" key="1">
    <citation type="submission" date="2019-09" db="EMBL/GenBank/DDBJ databases">
        <authorList>
            <person name="Chandra G."/>
            <person name="Truman W A."/>
        </authorList>
    </citation>
    <scope>NUCLEOTIDE SEQUENCE [LARGE SCALE GENOMIC DNA]</scope>
    <source>
        <strain evidence="2">PS624</strain>
    </source>
</reference>
<sequence length="141" mass="14493">MLARPSRRNIPGQTFRRDVADPALWLLKPLAHAVALCLVAGSAEAATAFSSGWFAAKGAAQQAAAARPGAAGLPGMTPPLAQQQKANQQLQRSLPPTHTTQAATDGKQASRAPGRAAPRGRRQTAAEAGGGGEHKDCNVLT</sequence>
<accession>A0A5E6WFR8</accession>
<evidence type="ECO:0000313" key="3">
    <source>
        <dbReference type="Proteomes" id="UP000326241"/>
    </source>
</evidence>
<protein>
    <submittedName>
        <fullName evidence="2">Uncharacterized protein</fullName>
    </submittedName>
</protein>
<name>A0A5E6WFR8_PSEFL</name>
<gene>
    <name evidence="2" type="ORF">PS624_04679</name>
</gene>
<dbReference type="AlphaFoldDB" id="A0A5E6WFR8"/>
<dbReference type="Proteomes" id="UP000326241">
    <property type="component" value="Unassembled WGS sequence"/>
</dbReference>
<feature type="compositionally biased region" description="Polar residues" evidence="1">
    <location>
        <begin position="92"/>
        <end position="103"/>
    </location>
</feature>
<dbReference type="RefSeq" id="WP_412072432.1">
    <property type="nucleotide sequence ID" value="NZ_CABVGZ010000065.1"/>
</dbReference>